<dbReference type="InterPro" id="IPR051908">
    <property type="entry name" value="Ribosomal_N-acetyltransferase"/>
</dbReference>
<organism evidence="2 3">
    <name type="scientific">Streptomyces variegatus</name>
    <dbReference type="NCBI Taxonomy" id="284040"/>
    <lineage>
        <taxon>Bacteria</taxon>
        <taxon>Bacillati</taxon>
        <taxon>Actinomycetota</taxon>
        <taxon>Actinomycetes</taxon>
        <taxon>Kitasatosporales</taxon>
        <taxon>Streptomycetaceae</taxon>
        <taxon>Streptomyces</taxon>
    </lineage>
</organism>
<gene>
    <name evidence="2" type="ORF">UK15_05020</name>
</gene>
<feature type="domain" description="N-acetyltransferase" evidence="1">
    <location>
        <begin position="16"/>
        <end position="188"/>
    </location>
</feature>
<dbReference type="Pfam" id="PF13302">
    <property type="entry name" value="Acetyltransf_3"/>
    <property type="match status" value="1"/>
</dbReference>
<dbReference type="STRING" id="284040.UK15_05020"/>
<dbReference type="PANTHER" id="PTHR43441">
    <property type="entry name" value="RIBOSOMAL-PROTEIN-SERINE ACETYLTRANSFERASE"/>
    <property type="match status" value="1"/>
</dbReference>
<dbReference type="InterPro" id="IPR016181">
    <property type="entry name" value="Acyl_CoA_acyltransferase"/>
</dbReference>
<dbReference type="AlphaFoldDB" id="A0A0M2GYF7"/>
<protein>
    <submittedName>
        <fullName evidence="2">Acetyltransferase</fullName>
    </submittedName>
</protein>
<dbReference type="PATRIC" id="fig|284040.3.peg.1041"/>
<dbReference type="PANTHER" id="PTHR43441:SF10">
    <property type="entry name" value="ACETYLTRANSFERASE"/>
    <property type="match status" value="1"/>
</dbReference>
<evidence type="ECO:0000313" key="3">
    <source>
        <dbReference type="Proteomes" id="UP000034786"/>
    </source>
</evidence>
<dbReference type="GO" id="GO:1990189">
    <property type="term" value="F:protein N-terminal-serine acetyltransferase activity"/>
    <property type="evidence" value="ECO:0007669"/>
    <property type="project" value="TreeGrafter"/>
</dbReference>
<dbReference type="InterPro" id="IPR000182">
    <property type="entry name" value="GNAT_dom"/>
</dbReference>
<proteinExistence type="predicted"/>
<dbReference type="EMBL" id="JYJH01000002">
    <property type="protein sequence ID" value="KJK41222.1"/>
    <property type="molecule type" value="Genomic_DNA"/>
</dbReference>
<reference evidence="3" key="1">
    <citation type="submission" date="2015-02" db="EMBL/GenBank/DDBJ databases">
        <authorList>
            <person name="Ju K.-S."/>
            <person name="Doroghazi J.R."/>
            <person name="Metcalf W."/>
        </authorList>
    </citation>
    <scope>NUCLEOTIDE SEQUENCE [LARGE SCALE GENOMIC DNA]</scope>
    <source>
        <strain evidence="3">NRRL B-16380</strain>
    </source>
</reference>
<dbReference type="Proteomes" id="UP000034786">
    <property type="component" value="Unassembled WGS sequence"/>
</dbReference>
<dbReference type="SUPFAM" id="SSF55729">
    <property type="entry name" value="Acyl-CoA N-acyltransferases (Nat)"/>
    <property type="match status" value="1"/>
</dbReference>
<keyword evidence="3" id="KW-1185">Reference proteome</keyword>
<dbReference type="GO" id="GO:0008999">
    <property type="term" value="F:protein-N-terminal-alanine acetyltransferase activity"/>
    <property type="evidence" value="ECO:0007669"/>
    <property type="project" value="TreeGrafter"/>
</dbReference>
<accession>A0A0M2GYF7</accession>
<dbReference type="PROSITE" id="PS51186">
    <property type="entry name" value="GNAT"/>
    <property type="match status" value="1"/>
</dbReference>
<evidence type="ECO:0000313" key="2">
    <source>
        <dbReference type="EMBL" id="KJK41222.1"/>
    </source>
</evidence>
<sequence>MTTRLEVAATPTAPALVLRPWSPADAAGLSALSGDEALRRWTSFAIDDEPSAARWLREQRHGWERGRRFAFAVEEVGPSVGGLPAGHVVLKDVVPGAASAEVGYWTVARARGRGVAPRALDALSDWARATFACDGLIRLVLRHKADNTASCRVAEKCRYALTAVLPAQPPAWPLEGHLHTRHLAERAG</sequence>
<comment type="caution">
    <text evidence="2">The sequence shown here is derived from an EMBL/GenBank/DDBJ whole genome shotgun (WGS) entry which is preliminary data.</text>
</comment>
<evidence type="ECO:0000259" key="1">
    <source>
        <dbReference type="PROSITE" id="PS51186"/>
    </source>
</evidence>
<keyword evidence="2" id="KW-0808">Transferase</keyword>
<dbReference type="Gene3D" id="3.40.630.30">
    <property type="match status" value="1"/>
</dbReference>
<name>A0A0M2GYF7_9ACTN</name>
<dbReference type="GO" id="GO:0005737">
    <property type="term" value="C:cytoplasm"/>
    <property type="evidence" value="ECO:0007669"/>
    <property type="project" value="TreeGrafter"/>
</dbReference>